<evidence type="ECO:0000313" key="2">
    <source>
        <dbReference type="EnsemblMetazoa" id="CapteP195190"/>
    </source>
</evidence>
<evidence type="ECO:0000313" key="3">
    <source>
        <dbReference type="Proteomes" id="UP000014760"/>
    </source>
</evidence>
<evidence type="ECO:0000313" key="1">
    <source>
        <dbReference type="EMBL" id="ELU01759.1"/>
    </source>
</evidence>
<dbReference type="HOGENOM" id="CLU_2063697_0_0_1"/>
<accession>R7U6Z9</accession>
<proteinExistence type="predicted"/>
<protein>
    <submittedName>
        <fullName evidence="1 2">Uncharacterized protein</fullName>
    </submittedName>
</protein>
<name>R7U6Z9_CAPTE</name>
<dbReference type="EMBL" id="KB304715">
    <property type="protein sequence ID" value="ELU01759.1"/>
    <property type="molecule type" value="Genomic_DNA"/>
</dbReference>
<organism evidence="1">
    <name type="scientific">Capitella teleta</name>
    <name type="common">Polychaete worm</name>
    <dbReference type="NCBI Taxonomy" id="283909"/>
    <lineage>
        <taxon>Eukaryota</taxon>
        <taxon>Metazoa</taxon>
        <taxon>Spiralia</taxon>
        <taxon>Lophotrochozoa</taxon>
        <taxon>Annelida</taxon>
        <taxon>Polychaeta</taxon>
        <taxon>Sedentaria</taxon>
        <taxon>Scolecida</taxon>
        <taxon>Capitellidae</taxon>
        <taxon>Capitella</taxon>
    </lineage>
</organism>
<dbReference type="EnsemblMetazoa" id="CapteT195190">
    <property type="protein sequence ID" value="CapteP195190"/>
    <property type="gene ID" value="CapteG195190"/>
</dbReference>
<keyword evidence="3" id="KW-1185">Reference proteome</keyword>
<dbReference type="EMBL" id="AMQN01009150">
    <property type="status" value="NOT_ANNOTATED_CDS"/>
    <property type="molecule type" value="Genomic_DNA"/>
</dbReference>
<sequence>MADHESLDDFRRWKVDPLKKFCRDRGNSVAKKRKEELVALAYAFTIQNAPVIASKEQDKETVSTVLLNVLVFYQITSLSERSFDMLMRYFMGHGYAGIQMSLHASMEAHCSFTGLFEKC</sequence>
<gene>
    <name evidence="1" type="ORF">CAPTEDRAFT_195190</name>
</gene>
<reference evidence="2" key="3">
    <citation type="submission" date="2015-06" db="UniProtKB">
        <authorList>
            <consortium name="EnsemblMetazoa"/>
        </authorList>
    </citation>
    <scope>IDENTIFICATION</scope>
</reference>
<dbReference type="AlphaFoldDB" id="R7U6Z9"/>
<dbReference type="Proteomes" id="UP000014760">
    <property type="component" value="Unassembled WGS sequence"/>
</dbReference>
<reference evidence="3" key="1">
    <citation type="submission" date="2012-12" db="EMBL/GenBank/DDBJ databases">
        <authorList>
            <person name="Hellsten U."/>
            <person name="Grimwood J."/>
            <person name="Chapman J.A."/>
            <person name="Shapiro H."/>
            <person name="Aerts A."/>
            <person name="Otillar R.P."/>
            <person name="Terry A.Y."/>
            <person name="Boore J.L."/>
            <person name="Simakov O."/>
            <person name="Marletaz F."/>
            <person name="Cho S.-J."/>
            <person name="Edsinger-Gonzales E."/>
            <person name="Havlak P."/>
            <person name="Kuo D.-H."/>
            <person name="Larsson T."/>
            <person name="Lv J."/>
            <person name="Arendt D."/>
            <person name="Savage R."/>
            <person name="Osoegawa K."/>
            <person name="de Jong P."/>
            <person name="Lindberg D.R."/>
            <person name="Seaver E.C."/>
            <person name="Weisblat D.A."/>
            <person name="Putnam N.H."/>
            <person name="Grigoriev I.V."/>
            <person name="Rokhsar D.S."/>
        </authorList>
    </citation>
    <scope>NUCLEOTIDE SEQUENCE</scope>
    <source>
        <strain evidence="3">I ESC-2004</strain>
    </source>
</reference>
<reference evidence="1 3" key="2">
    <citation type="journal article" date="2013" name="Nature">
        <title>Insights into bilaterian evolution from three spiralian genomes.</title>
        <authorList>
            <person name="Simakov O."/>
            <person name="Marletaz F."/>
            <person name="Cho S.J."/>
            <person name="Edsinger-Gonzales E."/>
            <person name="Havlak P."/>
            <person name="Hellsten U."/>
            <person name="Kuo D.H."/>
            <person name="Larsson T."/>
            <person name="Lv J."/>
            <person name="Arendt D."/>
            <person name="Savage R."/>
            <person name="Osoegawa K."/>
            <person name="de Jong P."/>
            <person name="Grimwood J."/>
            <person name="Chapman J.A."/>
            <person name="Shapiro H."/>
            <person name="Aerts A."/>
            <person name="Otillar R.P."/>
            <person name="Terry A.Y."/>
            <person name="Boore J.L."/>
            <person name="Grigoriev I.V."/>
            <person name="Lindberg D.R."/>
            <person name="Seaver E.C."/>
            <person name="Weisblat D.A."/>
            <person name="Putnam N.H."/>
            <person name="Rokhsar D.S."/>
        </authorList>
    </citation>
    <scope>NUCLEOTIDE SEQUENCE</scope>
    <source>
        <strain evidence="1 3">I ESC-2004</strain>
    </source>
</reference>